<feature type="region of interest" description="Disordered" evidence="1">
    <location>
        <begin position="240"/>
        <end position="352"/>
    </location>
</feature>
<sequence length="507" mass="56901">VAFVLLNNGPKFPGRSCRDWCQDRGAECVDVRDDLGTGRFPDEKNTCGLSAADDPKNFNSDGTPKTCDSIGRDTHCVCKKPDNTAPGEPVERTCRDARDAAGFNFSYLDAADTCREEAMWFNRVTYPPNGVRPTLEQRLLVYCVQDVCASDPEDRPEVARSYGDRDPDLDNKPSQCNGPLLCNVICSGHLIQDWGECVNRCEGHRSKLLHAVTHYCRAGVCPSLLEEAETIGLLQHRGNRSLDTDSRRSYSSRSRRSWSSRSRRSRRGGGDDDDGGRRRKGGDDDDGSRRRKGGGDDDDGGRRRKGGDDDDGSRRRKGGGDDDDGGRRRKGGDDDDDGSRRRKGGGDDDKCVDQSSMCHKLCDGMQLEGEELKWCKHRCAAKFDIRLKPDLDHYCQVCRNYCKHPPATTTTTTTTTTLNPQCPFVTTTTSHPPYPYPTTTRHPKGDDDDGSRRRRKGGDDDDDGSRRRKDDDGRRRKDDDKSSRRRKDDDGKDDDSRRRKDDDKWGR</sequence>
<proteinExistence type="predicted"/>
<evidence type="ECO:0000256" key="1">
    <source>
        <dbReference type="SAM" id="MobiDB-lite"/>
    </source>
</evidence>
<feature type="compositionally biased region" description="Basic and acidic residues" evidence="1">
    <location>
        <begin position="464"/>
        <end position="507"/>
    </location>
</feature>
<feature type="non-terminal residue" evidence="2">
    <location>
        <position position="1"/>
    </location>
</feature>
<name>A0A812RFG2_SYMPI</name>
<organism evidence="2 3">
    <name type="scientific">Symbiodinium pilosum</name>
    <name type="common">Dinoflagellate</name>
    <dbReference type="NCBI Taxonomy" id="2952"/>
    <lineage>
        <taxon>Eukaryota</taxon>
        <taxon>Sar</taxon>
        <taxon>Alveolata</taxon>
        <taxon>Dinophyceae</taxon>
        <taxon>Suessiales</taxon>
        <taxon>Symbiodiniaceae</taxon>
        <taxon>Symbiodinium</taxon>
    </lineage>
</organism>
<keyword evidence="3" id="KW-1185">Reference proteome</keyword>
<accession>A0A812RFG2</accession>
<dbReference type="AlphaFoldDB" id="A0A812RFG2"/>
<protein>
    <submittedName>
        <fullName evidence="2">Uncharacterized protein</fullName>
    </submittedName>
</protein>
<evidence type="ECO:0000313" key="2">
    <source>
        <dbReference type="EMBL" id="CAE7438806.1"/>
    </source>
</evidence>
<feature type="non-terminal residue" evidence="2">
    <location>
        <position position="507"/>
    </location>
</feature>
<dbReference type="EMBL" id="CAJNIZ010020295">
    <property type="protein sequence ID" value="CAE7438806.1"/>
    <property type="molecule type" value="Genomic_DNA"/>
</dbReference>
<evidence type="ECO:0000313" key="3">
    <source>
        <dbReference type="Proteomes" id="UP000649617"/>
    </source>
</evidence>
<feature type="region of interest" description="Disordered" evidence="1">
    <location>
        <begin position="408"/>
        <end position="507"/>
    </location>
</feature>
<feature type="compositionally biased region" description="Basic residues" evidence="1">
    <location>
        <begin position="253"/>
        <end position="267"/>
    </location>
</feature>
<dbReference type="Proteomes" id="UP000649617">
    <property type="component" value="Unassembled WGS sequence"/>
</dbReference>
<reference evidence="2" key="1">
    <citation type="submission" date="2021-02" db="EMBL/GenBank/DDBJ databases">
        <authorList>
            <person name="Dougan E. K."/>
            <person name="Rhodes N."/>
            <person name="Thang M."/>
            <person name="Chan C."/>
        </authorList>
    </citation>
    <scope>NUCLEOTIDE SEQUENCE</scope>
</reference>
<feature type="compositionally biased region" description="Low complexity" evidence="1">
    <location>
        <begin position="408"/>
        <end position="417"/>
    </location>
</feature>
<comment type="caution">
    <text evidence="2">The sequence shown here is derived from an EMBL/GenBank/DDBJ whole genome shotgun (WGS) entry which is preliminary data.</text>
</comment>
<gene>
    <name evidence="2" type="ORF">SPIL2461_LOCUS10707</name>
</gene>